<protein>
    <recommendedName>
        <fullName evidence="6">Large ribosomal subunit protein mL49</fullName>
    </recommendedName>
</protein>
<gene>
    <name evidence="8" type="ORF">M011DRAFT_461502</name>
</gene>
<evidence type="ECO:0000313" key="8">
    <source>
        <dbReference type="EMBL" id="KAF2743660.1"/>
    </source>
</evidence>
<accession>A0A6A6V221</accession>
<reference evidence="8" key="1">
    <citation type="journal article" date="2020" name="Stud. Mycol.">
        <title>101 Dothideomycetes genomes: a test case for predicting lifestyles and emergence of pathogens.</title>
        <authorList>
            <person name="Haridas S."/>
            <person name="Albert R."/>
            <person name="Binder M."/>
            <person name="Bloem J."/>
            <person name="Labutti K."/>
            <person name="Salamov A."/>
            <person name="Andreopoulos B."/>
            <person name="Baker S."/>
            <person name="Barry K."/>
            <person name="Bills G."/>
            <person name="Bluhm B."/>
            <person name="Cannon C."/>
            <person name="Castanera R."/>
            <person name="Culley D."/>
            <person name="Daum C."/>
            <person name="Ezra D."/>
            <person name="Gonzalez J."/>
            <person name="Henrissat B."/>
            <person name="Kuo A."/>
            <person name="Liang C."/>
            <person name="Lipzen A."/>
            <person name="Lutzoni F."/>
            <person name="Magnuson J."/>
            <person name="Mondo S."/>
            <person name="Nolan M."/>
            <person name="Ohm R."/>
            <person name="Pangilinan J."/>
            <person name="Park H.-J."/>
            <person name="Ramirez L."/>
            <person name="Alfaro M."/>
            <person name="Sun H."/>
            <person name="Tritt A."/>
            <person name="Yoshinaga Y."/>
            <person name="Zwiers L.-H."/>
            <person name="Turgeon B."/>
            <person name="Goodwin S."/>
            <person name="Spatafora J."/>
            <person name="Crous P."/>
            <person name="Grigoriev I."/>
        </authorList>
    </citation>
    <scope>NUCLEOTIDE SEQUENCE</scope>
    <source>
        <strain evidence="8">CBS 119925</strain>
    </source>
</reference>
<feature type="region of interest" description="Disordered" evidence="7">
    <location>
        <begin position="31"/>
        <end position="129"/>
    </location>
</feature>
<dbReference type="EMBL" id="MU006595">
    <property type="protein sequence ID" value="KAF2743660.1"/>
    <property type="molecule type" value="Genomic_DNA"/>
</dbReference>
<feature type="compositionally biased region" description="Low complexity" evidence="7">
    <location>
        <begin position="49"/>
        <end position="66"/>
    </location>
</feature>
<evidence type="ECO:0000256" key="4">
    <source>
        <dbReference type="ARBA" id="ARBA00023128"/>
    </source>
</evidence>
<evidence type="ECO:0000256" key="6">
    <source>
        <dbReference type="ARBA" id="ARBA00035191"/>
    </source>
</evidence>
<dbReference type="OrthoDB" id="19439at2759"/>
<proteinExistence type="inferred from homology"/>
<sequence length="217" mass="23237">MPRLQPLLTFLRPLGAPRSAAWSQSLAFSTATRLRAAEPAPPKPKESISSKTSPASSTVPATPSSPQDAARAADLAVSEAAIESDNPNPPAPKPVLPSDHATSDSQSTPATGQPSQRQPGTSNAPQSEKLVLGPAKYLVTRSANKNFPVYTDFKRGGNLKLTIVRKVSGDLAALRNELKIYLNKKEDEVFLNDLTKQVIVKGHHVPEVTKFLQSRGM</sequence>
<dbReference type="AlphaFoldDB" id="A0A6A6V221"/>
<organism evidence="8 9">
    <name type="scientific">Sporormia fimetaria CBS 119925</name>
    <dbReference type="NCBI Taxonomy" id="1340428"/>
    <lineage>
        <taxon>Eukaryota</taxon>
        <taxon>Fungi</taxon>
        <taxon>Dikarya</taxon>
        <taxon>Ascomycota</taxon>
        <taxon>Pezizomycotina</taxon>
        <taxon>Dothideomycetes</taxon>
        <taxon>Pleosporomycetidae</taxon>
        <taxon>Pleosporales</taxon>
        <taxon>Sporormiaceae</taxon>
        <taxon>Sporormia</taxon>
    </lineage>
</organism>
<dbReference type="Gene3D" id="3.30.780.10">
    <property type="entry name" value="SUI1-like domain"/>
    <property type="match status" value="1"/>
</dbReference>
<dbReference type="Pfam" id="PF05046">
    <property type="entry name" value="Img2"/>
    <property type="match status" value="1"/>
</dbReference>
<evidence type="ECO:0000313" key="9">
    <source>
        <dbReference type="Proteomes" id="UP000799440"/>
    </source>
</evidence>
<feature type="compositionally biased region" description="Polar residues" evidence="7">
    <location>
        <begin position="103"/>
        <end position="126"/>
    </location>
</feature>
<dbReference type="InterPro" id="IPR007740">
    <property type="entry name" value="Ribosomal_mL49"/>
</dbReference>
<evidence type="ECO:0000256" key="7">
    <source>
        <dbReference type="SAM" id="MobiDB-lite"/>
    </source>
</evidence>
<name>A0A6A6V221_9PLEO</name>
<dbReference type="Proteomes" id="UP000799440">
    <property type="component" value="Unassembled WGS sequence"/>
</dbReference>
<dbReference type="PANTHER" id="PTHR13477">
    <property type="entry name" value="MITOCHONDRIAL 39S RIBOSOMAL PROTEIN L49"/>
    <property type="match status" value="1"/>
</dbReference>
<dbReference type="PANTHER" id="PTHR13477:SF0">
    <property type="entry name" value="LARGE RIBOSOMAL SUBUNIT PROTEIN ML49"/>
    <property type="match status" value="1"/>
</dbReference>
<keyword evidence="5" id="KW-0687">Ribonucleoprotein</keyword>
<evidence type="ECO:0000256" key="5">
    <source>
        <dbReference type="ARBA" id="ARBA00023274"/>
    </source>
</evidence>
<dbReference type="GO" id="GO:0005762">
    <property type="term" value="C:mitochondrial large ribosomal subunit"/>
    <property type="evidence" value="ECO:0007669"/>
    <property type="project" value="TreeGrafter"/>
</dbReference>
<evidence type="ECO:0000256" key="1">
    <source>
        <dbReference type="ARBA" id="ARBA00004173"/>
    </source>
</evidence>
<keyword evidence="9" id="KW-1185">Reference proteome</keyword>
<keyword evidence="4" id="KW-0496">Mitochondrion</keyword>
<dbReference type="GO" id="GO:0003735">
    <property type="term" value="F:structural constituent of ribosome"/>
    <property type="evidence" value="ECO:0007669"/>
    <property type="project" value="InterPro"/>
</dbReference>
<dbReference type="GO" id="GO:0006412">
    <property type="term" value="P:translation"/>
    <property type="evidence" value="ECO:0007669"/>
    <property type="project" value="InterPro"/>
</dbReference>
<evidence type="ECO:0000256" key="3">
    <source>
        <dbReference type="ARBA" id="ARBA00022980"/>
    </source>
</evidence>
<keyword evidence="3" id="KW-0689">Ribosomal protein</keyword>
<comment type="similarity">
    <text evidence="2">Belongs to the mitochondrion-specific ribosomal protein mL49 family.</text>
</comment>
<evidence type="ECO:0000256" key="2">
    <source>
        <dbReference type="ARBA" id="ARBA00005677"/>
    </source>
</evidence>
<comment type="subcellular location">
    <subcellularLocation>
        <location evidence="1">Mitochondrion</location>
    </subcellularLocation>
</comment>